<organism evidence="14 15">
    <name type="scientific">Caenorhabditis japonica</name>
    <dbReference type="NCBI Taxonomy" id="281687"/>
    <lineage>
        <taxon>Eukaryota</taxon>
        <taxon>Metazoa</taxon>
        <taxon>Ecdysozoa</taxon>
        <taxon>Nematoda</taxon>
        <taxon>Chromadorea</taxon>
        <taxon>Rhabditida</taxon>
        <taxon>Rhabditina</taxon>
        <taxon>Rhabditomorpha</taxon>
        <taxon>Rhabditoidea</taxon>
        <taxon>Rhabditidae</taxon>
        <taxon>Peloderinae</taxon>
        <taxon>Caenorhabditis</taxon>
    </lineage>
</organism>
<dbReference type="InterPro" id="IPR046341">
    <property type="entry name" value="SET_dom_sf"/>
</dbReference>
<evidence type="ECO:0000256" key="10">
    <source>
        <dbReference type="ARBA" id="ARBA00023015"/>
    </source>
</evidence>
<evidence type="ECO:0000256" key="2">
    <source>
        <dbReference type="ARBA" id="ARBA00004286"/>
    </source>
</evidence>
<evidence type="ECO:0000256" key="8">
    <source>
        <dbReference type="ARBA" id="ARBA00022691"/>
    </source>
</evidence>
<evidence type="ECO:0000256" key="1">
    <source>
        <dbReference type="ARBA" id="ARBA00004123"/>
    </source>
</evidence>
<keyword evidence="9" id="KW-0156">Chromatin regulator</keyword>
<dbReference type="InterPro" id="IPR001214">
    <property type="entry name" value="SET_dom"/>
</dbReference>
<keyword evidence="7" id="KW-0808">Transferase</keyword>
<dbReference type="InterPro" id="IPR039977">
    <property type="entry name" value="Suv4-20/Set9"/>
</dbReference>
<dbReference type="SUPFAM" id="SSF82199">
    <property type="entry name" value="SET domain"/>
    <property type="match status" value="1"/>
</dbReference>
<dbReference type="AlphaFoldDB" id="A0A8R1I5A9"/>
<keyword evidence="10" id="KW-0805">Transcription regulation</keyword>
<accession>A0A8R1I5A9</accession>
<protein>
    <recommendedName>
        <fullName evidence="3">[histone H4]-N-methyl-L-lysine(20) N-methyltransferase</fullName>
        <ecNumber evidence="3">2.1.1.362</ecNumber>
    </recommendedName>
</protein>
<name>A0A8R1I5A9_CAEJA</name>
<comment type="subcellular location">
    <subcellularLocation>
        <location evidence="2">Chromosome</location>
    </subcellularLocation>
    <subcellularLocation>
        <location evidence="1">Nucleus</location>
    </subcellularLocation>
</comment>
<keyword evidence="5" id="KW-0678">Repressor</keyword>
<dbReference type="GO" id="GO:0005634">
    <property type="term" value="C:nucleus"/>
    <property type="evidence" value="ECO:0007669"/>
    <property type="project" value="UniProtKB-SubCell"/>
</dbReference>
<keyword evidence="11" id="KW-0804">Transcription</keyword>
<keyword evidence="4" id="KW-0158">Chromosome</keyword>
<proteinExistence type="predicted"/>
<dbReference type="PANTHER" id="PTHR12977">
    <property type="entry name" value="SUPPRESSOR OF VARIEGATION 4-20-RELATED"/>
    <property type="match status" value="1"/>
</dbReference>
<dbReference type="InterPro" id="IPR041938">
    <property type="entry name" value="Hist-Lys_N-MTase_N"/>
</dbReference>
<keyword evidence="12" id="KW-0539">Nucleus</keyword>
<feature type="domain" description="SET" evidence="13">
    <location>
        <begin position="140"/>
        <end position="245"/>
    </location>
</feature>
<evidence type="ECO:0000256" key="5">
    <source>
        <dbReference type="ARBA" id="ARBA00022491"/>
    </source>
</evidence>
<reference evidence="14" key="2">
    <citation type="submission" date="2022-06" db="UniProtKB">
        <authorList>
            <consortium name="EnsemblMetazoa"/>
        </authorList>
    </citation>
    <scope>IDENTIFICATION</scope>
    <source>
        <strain evidence="14">DF5081</strain>
    </source>
</reference>
<dbReference type="EC" id="2.1.1.362" evidence="3"/>
<dbReference type="Gene3D" id="1.10.10.1700">
    <property type="entry name" value="Histone-lysine N-methyltransferase"/>
    <property type="match status" value="1"/>
</dbReference>
<dbReference type="FunFam" id="1.10.10.1700:FF:000001">
    <property type="entry name" value="Histone-lysine N-methyltransferase"/>
    <property type="match status" value="1"/>
</dbReference>
<keyword evidence="8" id="KW-0949">S-adenosyl-L-methionine</keyword>
<evidence type="ECO:0000313" key="14">
    <source>
        <dbReference type="EnsemblMetazoa" id="CJA15933.1"/>
    </source>
</evidence>
<evidence type="ECO:0000256" key="11">
    <source>
        <dbReference type="ARBA" id="ARBA00023163"/>
    </source>
</evidence>
<dbReference type="PROSITE" id="PS50280">
    <property type="entry name" value="SET"/>
    <property type="match status" value="1"/>
</dbReference>
<evidence type="ECO:0000313" key="15">
    <source>
        <dbReference type="Proteomes" id="UP000005237"/>
    </source>
</evidence>
<dbReference type="PROSITE" id="PS51570">
    <property type="entry name" value="SAM_MT43_SUVAR420_2"/>
    <property type="match status" value="1"/>
</dbReference>
<dbReference type="PANTHER" id="PTHR12977:SF4">
    <property type="entry name" value="HISTONE-LYSINE N-METHYLTRANSFERASE KMT5B"/>
    <property type="match status" value="1"/>
</dbReference>
<sequence>MRSSTMFNRRVTLDDYECDELVPIEDLSLSFKEVPRPDHSMSPMELCSFDDFATTLVVDSILTDPTHKMFERKRYVKQDERTAARAVMRTFLDDQDWAKAIYGILKLRSVRGFLSGLPANKHCEFRDHIVRFLNMFHADSGFTIKECTRYAAEGHKGAKLVTTRPFFRGDKIDRLSGVVCLLTDAEEEAILTPGVNDFSVMYSTRKRCATLWLGPGAYINHDCKPTCEFVSHGSTAHIRVRVLVL</sequence>
<evidence type="ECO:0000256" key="9">
    <source>
        <dbReference type="ARBA" id="ARBA00022853"/>
    </source>
</evidence>
<dbReference type="Proteomes" id="UP000005237">
    <property type="component" value="Unassembled WGS sequence"/>
</dbReference>
<dbReference type="Gene3D" id="2.170.270.10">
    <property type="entry name" value="SET domain"/>
    <property type="match status" value="1"/>
</dbReference>
<evidence type="ECO:0000256" key="12">
    <source>
        <dbReference type="ARBA" id="ARBA00023242"/>
    </source>
</evidence>
<keyword evidence="15" id="KW-1185">Reference proteome</keyword>
<dbReference type="GO" id="GO:0140941">
    <property type="term" value="F:histone H4K20me methyltransferase activity"/>
    <property type="evidence" value="ECO:0007669"/>
    <property type="project" value="UniProtKB-EC"/>
</dbReference>
<evidence type="ECO:0000256" key="4">
    <source>
        <dbReference type="ARBA" id="ARBA00022454"/>
    </source>
</evidence>
<evidence type="ECO:0000259" key="13">
    <source>
        <dbReference type="PROSITE" id="PS50280"/>
    </source>
</evidence>
<dbReference type="GO" id="GO:0005694">
    <property type="term" value="C:chromosome"/>
    <property type="evidence" value="ECO:0007669"/>
    <property type="project" value="UniProtKB-SubCell"/>
</dbReference>
<evidence type="ECO:0000256" key="7">
    <source>
        <dbReference type="ARBA" id="ARBA00022679"/>
    </source>
</evidence>
<keyword evidence="6" id="KW-0489">Methyltransferase</keyword>
<reference evidence="15" key="1">
    <citation type="submission" date="2010-08" db="EMBL/GenBank/DDBJ databases">
        <authorList>
            <consortium name="Caenorhabditis japonica Sequencing Consortium"/>
            <person name="Wilson R.K."/>
        </authorList>
    </citation>
    <scope>NUCLEOTIDE SEQUENCE [LARGE SCALE GENOMIC DNA]</scope>
    <source>
        <strain evidence="15">DF5081</strain>
    </source>
</reference>
<dbReference type="InterPro" id="IPR025790">
    <property type="entry name" value="Suv4-20_animal"/>
</dbReference>
<evidence type="ECO:0000256" key="6">
    <source>
        <dbReference type="ARBA" id="ARBA00022603"/>
    </source>
</evidence>
<dbReference type="GO" id="GO:0032259">
    <property type="term" value="P:methylation"/>
    <property type="evidence" value="ECO:0007669"/>
    <property type="project" value="UniProtKB-KW"/>
</dbReference>
<evidence type="ECO:0000256" key="3">
    <source>
        <dbReference type="ARBA" id="ARBA00012188"/>
    </source>
</evidence>
<dbReference type="EnsemblMetazoa" id="CJA15933.1">
    <property type="protein sequence ID" value="CJA15933.1"/>
    <property type="gene ID" value="WBGene00135137"/>
</dbReference>